<evidence type="ECO:0000313" key="3">
    <source>
        <dbReference type="Proteomes" id="UP001172457"/>
    </source>
</evidence>
<feature type="region of interest" description="Disordered" evidence="1">
    <location>
        <begin position="132"/>
        <end position="169"/>
    </location>
</feature>
<feature type="compositionally biased region" description="Basic and acidic residues" evidence="1">
    <location>
        <begin position="156"/>
        <end position="169"/>
    </location>
</feature>
<organism evidence="2 3">
    <name type="scientific">Centaurea solstitialis</name>
    <name type="common">yellow star-thistle</name>
    <dbReference type="NCBI Taxonomy" id="347529"/>
    <lineage>
        <taxon>Eukaryota</taxon>
        <taxon>Viridiplantae</taxon>
        <taxon>Streptophyta</taxon>
        <taxon>Embryophyta</taxon>
        <taxon>Tracheophyta</taxon>
        <taxon>Spermatophyta</taxon>
        <taxon>Magnoliopsida</taxon>
        <taxon>eudicotyledons</taxon>
        <taxon>Gunneridae</taxon>
        <taxon>Pentapetalae</taxon>
        <taxon>asterids</taxon>
        <taxon>campanulids</taxon>
        <taxon>Asterales</taxon>
        <taxon>Asteraceae</taxon>
        <taxon>Carduoideae</taxon>
        <taxon>Cardueae</taxon>
        <taxon>Centaureinae</taxon>
        <taxon>Centaurea</taxon>
    </lineage>
</organism>
<gene>
    <name evidence="2" type="ORF">OSB04_031875</name>
</gene>
<dbReference type="AlphaFoldDB" id="A0AA38STW6"/>
<keyword evidence="3" id="KW-1185">Reference proteome</keyword>
<name>A0AA38STW6_9ASTR</name>
<proteinExistence type="predicted"/>
<dbReference type="EMBL" id="JARYMX010000008">
    <property type="protein sequence ID" value="KAJ9539142.1"/>
    <property type="molecule type" value="Genomic_DNA"/>
</dbReference>
<sequence>MIARPMIMKSKLPVFAWGHAILHTTTLIRTRPTSYNASSPFKNSFWSGTKYFPTKNYWLCDICSNCSTTTHKDGTSNELENQNEISWNELSYLDPQTKQCELKVQKIIQLQRLANQLPDTFTDLKKSHVPAANAPIKINVPKGQNNKSRARQKRGRPLDSKDKNPRKKKEELIILDGHIEVDEMPEKSPEETLDMLVPEEPQVPENKEISINYSMSRKVWNRDKIDLAKIERRNAGRIKREVFGPVVRTLKTYRVLMGITRNKVVRYKMAQGFSQRPITNYEETYFPVVDATTSRYLISLVIQE</sequence>
<dbReference type="Proteomes" id="UP001172457">
    <property type="component" value="Chromosome 8"/>
</dbReference>
<comment type="caution">
    <text evidence="2">The sequence shown here is derived from an EMBL/GenBank/DDBJ whole genome shotgun (WGS) entry which is preliminary data.</text>
</comment>
<accession>A0AA38STW6</accession>
<evidence type="ECO:0000313" key="2">
    <source>
        <dbReference type="EMBL" id="KAJ9539142.1"/>
    </source>
</evidence>
<evidence type="ECO:0000256" key="1">
    <source>
        <dbReference type="SAM" id="MobiDB-lite"/>
    </source>
</evidence>
<reference evidence="2" key="1">
    <citation type="submission" date="2023-03" db="EMBL/GenBank/DDBJ databases">
        <title>Chromosome-scale reference genome and RAD-based genetic map of yellow starthistle (Centaurea solstitialis) reveal putative structural variation and QTLs associated with invader traits.</title>
        <authorList>
            <person name="Reatini B."/>
            <person name="Cang F.A."/>
            <person name="Jiang Q."/>
            <person name="Mckibben M.T.W."/>
            <person name="Barker M.S."/>
            <person name="Rieseberg L.H."/>
            <person name="Dlugosch K.M."/>
        </authorList>
    </citation>
    <scope>NUCLEOTIDE SEQUENCE</scope>
    <source>
        <strain evidence="2">CAN-66</strain>
        <tissue evidence="2">Leaf</tissue>
    </source>
</reference>
<protein>
    <submittedName>
        <fullName evidence="2">Uncharacterized protein</fullName>
    </submittedName>
</protein>